<keyword evidence="3" id="KW-0238">DNA-binding</keyword>
<evidence type="ECO:0000313" key="6">
    <source>
        <dbReference type="EMBL" id="OZI53176.1"/>
    </source>
</evidence>
<dbReference type="InterPro" id="IPR005119">
    <property type="entry name" value="LysR_subst-bd"/>
</dbReference>
<dbReference type="PROSITE" id="PS50931">
    <property type="entry name" value="HTH_LYSR"/>
    <property type="match status" value="1"/>
</dbReference>
<dbReference type="PRINTS" id="PR00039">
    <property type="entry name" value="HTHLYSR"/>
</dbReference>
<keyword evidence="2" id="KW-0805">Transcription regulation</keyword>
<dbReference type="InterPro" id="IPR036388">
    <property type="entry name" value="WH-like_DNA-bd_sf"/>
</dbReference>
<dbReference type="Proteomes" id="UP000216885">
    <property type="component" value="Unassembled WGS sequence"/>
</dbReference>
<evidence type="ECO:0000256" key="3">
    <source>
        <dbReference type="ARBA" id="ARBA00023125"/>
    </source>
</evidence>
<proteinExistence type="inferred from homology"/>
<reference evidence="6 7" key="1">
    <citation type="submission" date="2017-05" db="EMBL/GenBank/DDBJ databases">
        <title>Complete and WGS of Bordetella genogroups.</title>
        <authorList>
            <person name="Spilker T."/>
            <person name="LiPuma J."/>
        </authorList>
    </citation>
    <scope>NUCLEOTIDE SEQUENCE [LARGE SCALE GENOMIC DNA]</scope>
    <source>
        <strain evidence="6 7">AU9919</strain>
    </source>
</reference>
<sequence>MLNFRQIETFRAVMLTRSMTQAAKDLNTTQPNVSRVIAQLESRIGLRLFERIAGKLIPTREGEVFFRDVELTFAGLRSLERSAATLRTRGTGHLRISAVPSPALVTVPEAIRLFAEKFPDVTVSLHVADSITVCQWTAAGYSDIGVASDIFSNPGIGHHVASKSLGVCIVSTKHPLATKRRPLTPKDLAGERFLSLSPNDAMRKVIDAVFAAAGDQRRLSYESHFAAAICHMVDLNLGVSIANPDVADSFRSLNIAIKPFAPDIVFSTYLVYPSGNPLSLLAKTFCECYQTVATRRRLLRDSA</sequence>
<evidence type="ECO:0000256" key="4">
    <source>
        <dbReference type="ARBA" id="ARBA00023163"/>
    </source>
</evidence>
<dbReference type="SUPFAM" id="SSF46785">
    <property type="entry name" value="Winged helix' DNA-binding domain"/>
    <property type="match status" value="1"/>
</dbReference>
<comment type="similarity">
    <text evidence="1">Belongs to the LysR transcriptional regulatory family.</text>
</comment>
<dbReference type="PANTHER" id="PTHR30427">
    <property type="entry name" value="TRANSCRIPTIONAL ACTIVATOR PROTEIN LYSR"/>
    <property type="match status" value="1"/>
</dbReference>
<dbReference type="GO" id="GO:0043565">
    <property type="term" value="F:sequence-specific DNA binding"/>
    <property type="evidence" value="ECO:0007669"/>
    <property type="project" value="TreeGrafter"/>
</dbReference>
<dbReference type="EMBL" id="NEVQ01000019">
    <property type="protein sequence ID" value="OZI53176.1"/>
    <property type="molecule type" value="Genomic_DNA"/>
</dbReference>
<organism evidence="6 7">
    <name type="scientific">Bordetella genomosp. 4</name>
    <dbReference type="NCBI Taxonomy" id="463044"/>
    <lineage>
        <taxon>Bacteria</taxon>
        <taxon>Pseudomonadati</taxon>
        <taxon>Pseudomonadota</taxon>
        <taxon>Betaproteobacteria</taxon>
        <taxon>Burkholderiales</taxon>
        <taxon>Alcaligenaceae</taxon>
        <taxon>Bordetella</taxon>
    </lineage>
</organism>
<dbReference type="InterPro" id="IPR036390">
    <property type="entry name" value="WH_DNA-bd_sf"/>
</dbReference>
<dbReference type="InterPro" id="IPR000847">
    <property type="entry name" value="LysR_HTH_N"/>
</dbReference>
<evidence type="ECO:0000313" key="7">
    <source>
        <dbReference type="Proteomes" id="UP000216885"/>
    </source>
</evidence>
<gene>
    <name evidence="6" type="ORF">CAL20_19470</name>
</gene>
<evidence type="ECO:0000256" key="1">
    <source>
        <dbReference type="ARBA" id="ARBA00009437"/>
    </source>
</evidence>
<dbReference type="GO" id="GO:0010628">
    <property type="term" value="P:positive regulation of gene expression"/>
    <property type="evidence" value="ECO:0007669"/>
    <property type="project" value="TreeGrafter"/>
</dbReference>
<dbReference type="AlphaFoldDB" id="A0A261TU39"/>
<dbReference type="PANTHER" id="PTHR30427:SF1">
    <property type="entry name" value="TRANSCRIPTIONAL ACTIVATOR PROTEIN LYSR"/>
    <property type="match status" value="1"/>
</dbReference>
<comment type="caution">
    <text evidence="6">The sequence shown here is derived from an EMBL/GenBank/DDBJ whole genome shotgun (WGS) entry which is preliminary data.</text>
</comment>
<dbReference type="RefSeq" id="WP_094822669.1">
    <property type="nucleotide sequence ID" value="NZ_NEVO01000013.1"/>
</dbReference>
<keyword evidence="7" id="KW-1185">Reference proteome</keyword>
<feature type="domain" description="HTH lysR-type" evidence="5">
    <location>
        <begin position="2"/>
        <end position="59"/>
    </location>
</feature>
<dbReference type="GO" id="GO:0003700">
    <property type="term" value="F:DNA-binding transcription factor activity"/>
    <property type="evidence" value="ECO:0007669"/>
    <property type="project" value="InterPro"/>
</dbReference>
<protein>
    <submittedName>
        <fullName evidence="6">LysR family transcriptional regulator</fullName>
    </submittedName>
</protein>
<dbReference type="OrthoDB" id="8849678at2"/>
<dbReference type="Gene3D" id="1.10.10.10">
    <property type="entry name" value="Winged helix-like DNA-binding domain superfamily/Winged helix DNA-binding domain"/>
    <property type="match status" value="1"/>
</dbReference>
<keyword evidence="4" id="KW-0804">Transcription</keyword>
<evidence type="ECO:0000259" key="5">
    <source>
        <dbReference type="PROSITE" id="PS50931"/>
    </source>
</evidence>
<dbReference type="Gene3D" id="3.40.190.290">
    <property type="match status" value="1"/>
</dbReference>
<accession>A0A261TU39</accession>
<dbReference type="Pfam" id="PF03466">
    <property type="entry name" value="LysR_substrate"/>
    <property type="match status" value="1"/>
</dbReference>
<evidence type="ECO:0000256" key="2">
    <source>
        <dbReference type="ARBA" id="ARBA00023015"/>
    </source>
</evidence>
<dbReference type="Pfam" id="PF00126">
    <property type="entry name" value="HTH_1"/>
    <property type="match status" value="1"/>
</dbReference>
<name>A0A261TU39_9BORD</name>
<dbReference type="SUPFAM" id="SSF53850">
    <property type="entry name" value="Periplasmic binding protein-like II"/>
    <property type="match status" value="1"/>
</dbReference>